<reference evidence="7 8" key="1">
    <citation type="journal article" date="2012" name="Eukaryot. Cell">
        <title>Draft genome sequence of CBS 2479, the standard type strain of Trichosporon asahii.</title>
        <authorList>
            <person name="Yang R.Y."/>
            <person name="Li H.T."/>
            <person name="Zhu H."/>
            <person name="Zhou G.P."/>
            <person name="Wang M."/>
            <person name="Wang L."/>
        </authorList>
    </citation>
    <scope>NUCLEOTIDE SEQUENCE [LARGE SCALE GENOMIC DNA]</scope>
    <source>
        <strain evidence="8">ATCC 90039 / CBS 2479 / JCM 2466 / KCTC 7840 / NCYC 2677 / UAMH 7654</strain>
    </source>
</reference>
<feature type="domain" description="TLDc" evidence="6">
    <location>
        <begin position="294"/>
        <end position="432"/>
    </location>
</feature>
<evidence type="ECO:0000256" key="1">
    <source>
        <dbReference type="ARBA" id="ARBA00004173"/>
    </source>
</evidence>
<comment type="similarity">
    <text evidence="2">Belongs to the OXR1 family.</text>
</comment>
<keyword evidence="3" id="KW-0496">Mitochondrion</keyword>
<evidence type="ECO:0000256" key="4">
    <source>
        <dbReference type="ARBA" id="ARBA00040604"/>
    </source>
</evidence>
<dbReference type="InterPro" id="IPR006571">
    <property type="entry name" value="TLDc_dom"/>
</dbReference>
<dbReference type="KEGG" id="tasa:A1Q1_04460"/>
<protein>
    <recommendedName>
        <fullName evidence="4">Oxidation resistance protein 1</fullName>
    </recommendedName>
</protein>
<dbReference type="RefSeq" id="XP_014178301.1">
    <property type="nucleotide sequence ID" value="XM_014322826.1"/>
</dbReference>
<dbReference type="EMBL" id="ALBS01000276">
    <property type="protein sequence ID" value="EJT46782.1"/>
    <property type="molecule type" value="Genomic_DNA"/>
</dbReference>
<feature type="compositionally biased region" description="Low complexity" evidence="5">
    <location>
        <begin position="122"/>
        <end position="133"/>
    </location>
</feature>
<feature type="region of interest" description="Disordered" evidence="5">
    <location>
        <begin position="1"/>
        <end position="152"/>
    </location>
</feature>
<dbReference type="GO" id="GO:0005739">
    <property type="term" value="C:mitochondrion"/>
    <property type="evidence" value="ECO:0007669"/>
    <property type="project" value="UniProtKB-SubCell"/>
</dbReference>
<organism evidence="7 8">
    <name type="scientific">Trichosporon asahii var. asahii (strain ATCC 90039 / CBS 2479 / JCM 2466 / KCTC 7840 / NBRC 103889/ NCYC 2677 / UAMH 7654)</name>
    <name type="common">Yeast</name>
    <dbReference type="NCBI Taxonomy" id="1186058"/>
    <lineage>
        <taxon>Eukaryota</taxon>
        <taxon>Fungi</taxon>
        <taxon>Dikarya</taxon>
        <taxon>Basidiomycota</taxon>
        <taxon>Agaricomycotina</taxon>
        <taxon>Tremellomycetes</taxon>
        <taxon>Trichosporonales</taxon>
        <taxon>Trichosporonaceae</taxon>
        <taxon>Trichosporon</taxon>
    </lineage>
</organism>
<feature type="compositionally biased region" description="Polar residues" evidence="5">
    <location>
        <begin position="1"/>
        <end position="17"/>
    </location>
</feature>
<dbReference type="PANTHER" id="PTHR23354:SF62">
    <property type="entry name" value="MUSTARD, ISOFORM V"/>
    <property type="match status" value="1"/>
</dbReference>
<dbReference type="VEuPathDB" id="FungiDB:A1Q1_04460"/>
<proteinExistence type="inferred from homology"/>
<dbReference type="PANTHER" id="PTHR23354">
    <property type="entry name" value="NUCLEOLAR PROTEIN 7/ESTROGEN RECEPTOR COACTIVATOR-RELATED"/>
    <property type="match status" value="1"/>
</dbReference>
<sequence>MSSQQQFNPSRSPTAKSPQGHHHSSSSDFGDFHSAPVSKPGDIFFDPPASCSTRGLHLTDTDLLGSFEDVDPMPTNRPAPPTSRAPPLLDFGRDLLTEEPESTTASMVSPSDSRNLSHRTSKSSLESSPSRSRFLINAPFPGPSSPPRVSESGSEILFHAPSSMDEAATQFRRLRRLSNDDFNRTKSAPHPGNGVPHTQHSLLDALATTKVASRWKRSVLNPLRSEPEPPSKTAVPIDVNHSSPFASVDQIAGRNYVAPSGAPGFRPVSESSHKANDEDEWASTTLEGRRDTTEPVLSIQQAHFAHSCLPAKGCQTRGACFHGASLSTLYRLVEVYARTHRTTGNLLAVKDSEGHVFGVFLNEPILKREGTYYGSGESGTSYGLLLDSTFSRNSSATSPAFQNEVLCGGSGSDLTEKAQPFDCLGLEVWATS</sequence>
<dbReference type="HOGENOM" id="CLU_593145_0_0_1"/>
<feature type="compositionally biased region" description="Polar residues" evidence="5">
    <location>
        <begin position="102"/>
        <end position="114"/>
    </location>
</feature>
<dbReference type="SMART" id="SM00584">
    <property type="entry name" value="TLDc"/>
    <property type="match status" value="1"/>
</dbReference>
<evidence type="ECO:0000256" key="2">
    <source>
        <dbReference type="ARBA" id="ARBA00009540"/>
    </source>
</evidence>
<dbReference type="Proteomes" id="UP000002748">
    <property type="component" value="Unassembled WGS sequence"/>
</dbReference>
<name>J6EVF5_TRIAS</name>
<accession>J6EVF5</accession>
<comment type="caution">
    <text evidence="7">The sequence shown here is derived from an EMBL/GenBank/DDBJ whole genome shotgun (WGS) entry which is preliminary data.</text>
</comment>
<comment type="subcellular location">
    <subcellularLocation>
        <location evidence="1">Mitochondrion</location>
    </subcellularLocation>
</comment>
<evidence type="ECO:0000256" key="3">
    <source>
        <dbReference type="ARBA" id="ARBA00023128"/>
    </source>
</evidence>
<evidence type="ECO:0000259" key="6">
    <source>
        <dbReference type="SMART" id="SM00584"/>
    </source>
</evidence>
<feature type="region of interest" description="Disordered" evidence="5">
    <location>
        <begin position="260"/>
        <end position="290"/>
    </location>
</feature>
<dbReference type="Pfam" id="PF07534">
    <property type="entry name" value="TLD"/>
    <property type="match status" value="1"/>
</dbReference>
<evidence type="ECO:0000313" key="8">
    <source>
        <dbReference type="Proteomes" id="UP000002748"/>
    </source>
</evidence>
<gene>
    <name evidence="7" type="ORF">A1Q1_04460</name>
</gene>
<dbReference type="AlphaFoldDB" id="J6EVF5"/>
<evidence type="ECO:0000256" key="5">
    <source>
        <dbReference type="SAM" id="MobiDB-lite"/>
    </source>
</evidence>
<dbReference type="GeneID" id="25987973"/>
<dbReference type="OrthoDB" id="26679at2759"/>
<feature type="compositionally biased region" description="Pro residues" evidence="5">
    <location>
        <begin position="75"/>
        <end position="84"/>
    </location>
</feature>
<evidence type="ECO:0000313" key="7">
    <source>
        <dbReference type="EMBL" id="EJT46782.1"/>
    </source>
</evidence>